<dbReference type="RefSeq" id="WP_120573405.1">
    <property type="nucleotide sequence ID" value="NZ_CP024087.1"/>
</dbReference>
<protein>
    <submittedName>
        <fullName evidence="2">Uncharacterized protein</fullName>
    </submittedName>
</protein>
<keyword evidence="1" id="KW-1133">Transmembrane helix</keyword>
<reference evidence="2 3" key="1">
    <citation type="submission" date="2017-10" db="EMBL/GenBank/DDBJ databases">
        <title>Integration of genomic and chemical information greatly accelerates assignment of the full stereostructure of myelolactone, a potent inhibitor of myeloma from a marine-derived Micromonospora.</title>
        <authorList>
            <person name="Kim M.C."/>
            <person name="Machado H."/>
            <person name="Jensen P.R."/>
            <person name="Fenical W."/>
        </authorList>
    </citation>
    <scope>NUCLEOTIDE SEQUENCE [LARGE SCALE GENOMIC DNA]</scope>
    <source>
        <strain evidence="2 3">CNY-010</strain>
    </source>
</reference>
<proteinExistence type="predicted"/>
<evidence type="ECO:0000313" key="3">
    <source>
        <dbReference type="Proteomes" id="UP000267804"/>
    </source>
</evidence>
<sequence>MTDLDQRIVSVLREHAEGAVDIDRLTAGAVTGGRRRLRRRRAVLGGGLALVALLGGLAVVPGLPGVDRPFTGPAGPAASAGAAPPLMRAAPGAAAAPEVVGTDAGVLHFGVDTTRARYLSWEASQGRETVGLDVGDGRKVTVELARSSQTLREASAEGVPFEVAALAEEAAFDGRTSTLTVDGMPIQVRQWRPAPGLYARASVSAQQDTALTVAAEALRLTEARRCGAPVRVTTVPDGARVASCRVNVTGFPRLVTARFGIVRADNHQMSVSYQYAAETSPHTVDRNMTIGGRPAHLYSAQDRIELLGVPKSRLLADYGWPEQGFDELDAALVLGGVQVAPDPTRPETWD</sequence>
<evidence type="ECO:0000256" key="1">
    <source>
        <dbReference type="SAM" id="Phobius"/>
    </source>
</evidence>
<keyword evidence="1" id="KW-0472">Membrane</keyword>
<dbReference type="Proteomes" id="UP000267804">
    <property type="component" value="Chromosome"/>
</dbReference>
<gene>
    <name evidence="2" type="ORF">CSH63_32140</name>
</gene>
<dbReference type="KEGG" id="mtua:CSH63_32140"/>
<keyword evidence="1" id="KW-0812">Transmembrane</keyword>
<evidence type="ECO:0000313" key="2">
    <source>
        <dbReference type="EMBL" id="AYF32006.1"/>
    </source>
</evidence>
<accession>A0A386WU45</accession>
<organism evidence="2 3">
    <name type="scientific">Micromonospora tulbaghiae</name>
    <dbReference type="NCBI Taxonomy" id="479978"/>
    <lineage>
        <taxon>Bacteria</taxon>
        <taxon>Bacillati</taxon>
        <taxon>Actinomycetota</taxon>
        <taxon>Actinomycetes</taxon>
        <taxon>Micromonosporales</taxon>
        <taxon>Micromonosporaceae</taxon>
        <taxon>Micromonospora</taxon>
    </lineage>
</organism>
<dbReference type="AlphaFoldDB" id="A0A386WU45"/>
<dbReference type="EMBL" id="CP024087">
    <property type="protein sequence ID" value="AYF32006.1"/>
    <property type="molecule type" value="Genomic_DNA"/>
</dbReference>
<name>A0A386WU45_9ACTN</name>
<feature type="transmembrane region" description="Helical" evidence="1">
    <location>
        <begin position="42"/>
        <end position="63"/>
    </location>
</feature>